<gene>
    <name evidence="1" type="ORF">E4U09_008158</name>
</gene>
<dbReference type="Proteomes" id="UP000707071">
    <property type="component" value="Unassembled WGS sequence"/>
</dbReference>
<proteinExistence type="predicted"/>
<accession>A0A9P7TYR6</accession>
<reference evidence="1 2" key="1">
    <citation type="journal article" date="2020" name="bioRxiv">
        <title>Whole genome comparisons of ergot fungi reveals the divergence and evolution of species within the genus Claviceps are the result of varying mechanisms driving genome evolution and host range expansion.</title>
        <authorList>
            <person name="Wyka S.A."/>
            <person name="Mondo S.J."/>
            <person name="Liu M."/>
            <person name="Dettman J."/>
            <person name="Nalam V."/>
            <person name="Broders K.D."/>
        </authorList>
    </citation>
    <scope>NUCLEOTIDE SEQUENCE [LARGE SCALE GENOMIC DNA]</scope>
    <source>
        <strain evidence="1 2">Clav52</strain>
    </source>
</reference>
<evidence type="ECO:0000313" key="2">
    <source>
        <dbReference type="Proteomes" id="UP000707071"/>
    </source>
</evidence>
<keyword evidence="2" id="KW-1185">Reference proteome</keyword>
<feature type="non-terminal residue" evidence="1">
    <location>
        <position position="90"/>
    </location>
</feature>
<evidence type="ECO:0000313" key="1">
    <source>
        <dbReference type="EMBL" id="KAG6284190.1"/>
    </source>
</evidence>
<dbReference type="EMBL" id="SRRH01000932">
    <property type="protein sequence ID" value="KAG6284190.1"/>
    <property type="molecule type" value="Genomic_DNA"/>
</dbReference>
<name>A0A9P7TYR6_9HYPO</name>
<comment type="caution">
    <text evidence="1">The sequence shown here is derived from an EMBL/GenBank/DDBJ whole genome shotgun (WGS) entry which is preliminary data.</text>
</comment>
<protein>
    <submittedName>
        <fullName evidence="1">Uncharacterized protein</fullName>
    </submittedName>
</protein>
<dbReference type="AlphaFoldDB" id="A0A9P7TYR6"/>
<sequence length="90" mass="10349">MDRVSEPIDADDSWAILRGHIPNRNIFPRQAFALERPWVAVPLEPNKVENRECAKTRGYNNRKREFAPVPEYLSQSNLASTPRRIPAPPL</sequence>
<organism evidence="1 2">
    <name type="scientific">Claviceps aff. purpurea</name>
    <dbReference type="NCBI Taxonomy" id="1967640"/>
    <lineage>
        <taxon>Eukaryota</taxon>
        <taxon>Fungi</taxon>
        <taxon>Dikarya</taxon>
        <taxon>Ascomycota</taxon>
        <taxon>Pezizomycotina</taxon>
        <taxon>Sordariomycetes</taxon>
        <taxon>Hypocreomycetidae</taxon>
        <taxon>Hypocreales</taxon>
        <taxon>Clavicipitaceae</taxon>
        <taxon>Claviceps</taxon>
    </lineage>
</organism>